<evidence type="ECO:0000313" key="4">
    <source>
        <dbReference type="Proteomes" id="UP000039865"/>
    </source>
</evidence>
<keyword evidence="1" id="KW-0175">Coiled coil</keyword>
<evidence type="ECO:0000313" key="3">
    <source>
        <dbReference type="EMBL" id="CDW81229.1"/>
    </source>
</evidence>
<dbReference type="OrthoDB" id="65833at2759"/>
<sequence>MMSELSKRMSEGIDFENCSPDVILELISIKSEWTNIQDIIKLTLKAFYQVVKMHDDKIFEIEQVLPQKANKNDISHQMAQKANLIDMKKTMAEVAANIESRTTYEDIKRMLEDKITKPEMMFQLQNKVSFEDMKHYIDQTLNHQSHSDAVEEELARIKQKMEETYRDMQKKMSQGIVGSKDIQQLSISIDTKFNEIEQAIDQKANKQSVAQALHRKANRPDIDTVLAKKADLSDLQRVIAALENKIDITSFEGLVRAVESKADRHEVSQQPSSFRASTEVDKALQKFNNDKFDMEKRLNDIERSVQVTQRDAISQVDQIKSLVNMNLTQKVDYRDIDNINHQIHNKADIEKVQELVTSLRNEVVAQLTQIKKDVKQKTKAKDDDSKKKKKETEFANEKAFEEIKTIKEKMQKLAAQFDKELTERDKQMKNIQQSNQGDIQKVFGNMQLEIENIRKIIADIEQRKGEKRELNDFKQKVVQQIELKSDQSDVSNQISKFTAEQTQKQFDLRQELFKKVTEIQNLIQMNITKKVGMEEFNEALSQKVDLTMLRSSLDQKIGFSEYDGMKKLLDRIIKDIEGKSSFKDLEAHVNFCKNVFEDLTKELLLKANIKDLIPLLDTKANVEDVNGTLSLVQREVEKCITEDEMRKTLNEQALINEALCAQNCVGRWIWKSGEIKPNSLVPWEVQALNTCPDNFLWEKSKTSIVAVAPGLYEVSFGFYSKKQPTVQIHLNGEPLMSVSKSSQAQIRCNIIFRFVNDHGKENRISNVGKHSAGNVTGLTLLDFIALPARARLSLTFTCDSPGEGFFNIRKL</sequence>
<dbReference type="PANTHER" id="PTHR40131:SF1">
    <property type="entry name" value="C1Q DOMAIN-CONTAINING PROTEIN"/>
    <property type="match status" value="1"/>
</dbReference>
<dbReference type="InParanoid" id="A0A078AG74"/>
<evidence type="ECO:0000256" key="2">
    <source>
        <dbReference type="SAM" id="MobiDB-lite"/>
    </source>
</evidence>
<dbReference type="Proteomes" id="UP000039865">
    <property type="component" value="Unassembled WGS sequence"/>
</dbReference>
<dbReference type="OMA" id="DISHQMA"/>
<gene>
    <name evidence="3" type="primary">Contig5734.g6131</name>
    <name evidence="3" type="ORF">STYLEM_10241</name>
</gene>
<dbReference type="AlphaFoldDB" id="A0A078AG74"/>
<organism evidence="3 4">
    <name type="scientific">Stylonychia lemnae</name>
    <name type="common">Ciliate</name>
    <dbReference type="NCBI Taxonomy" id="5949"/>
    <lineage>
        <taxon>Eukaryota</taxon>
        <taxon>Sar</taxon>
        <taxon>Alveolata</taxon>
        <taxon>Ciliophora</taxon>
        <taxon>Intramacronucleata</taxon>
        <taxon>Spirotrichea</taxon>
        <taxon>Stichotrichia</taxon>
        <taxon>Sporadotrichida</taxon>
        <taxon>Oxytrichidae</taxon>
        <taxon>Stylonychinae</taxon>
        <taxon>Stylonychia</taxon>
    </lineage>
</organism>
<accession>A0A078AG74</accession>
<evidence type="ECO:0000256" key="1">
    <source>
        <dbReference type="SAM" id="Coils"/>
    </source>
</evidence>
<reference evidence="3 4" key="1">
    <citation type="submission" date="2014-06" db="EMBL/GenBank/DDBJ databases">
        <authorList>
            <person name="Swart Estienne"/>
        </authorList>
    </citation>
    <scope>NUCLEOTIDE SEQUENCE [LARGE SCALE GENOMIC DNA]</scope>
    <source>
        <strain evidence="3 4">130c</strain>
    </source>
</reference>
<feature type="coiled-coil region" evidence="1">
    <location>
        <begin position="147"/>
        <end position="174"/>
    </location>
</feature>
<dbReference type="EMBL" id="CCKQ01009721">
    <property type="protein sequence ID" value="CDW81229.1"/>
    <property type="molecule type" value="Genomic_DNA"/>
</dbReference>
<evidence type="ECO:0008006" key="5">
    <source>
        <dbReference type="Google" id="ProtNLM"/>
    </source>
</evidence>
<keyword evidence="4" id="KW-1185">Reference proteome</keyword>
<feature type="coiled-coil region" evidence="1">
    <location>
        <begin position="396"/>
        <end position="423"/>
    </location>
</feature>
<feature type="region of interest" description="Disordered" evidence="2">
    <location>
        <begin position="374"/>
        <end position="394"/>
    </location>
</feature>
<name>A0A078AG74_STYLE</name>
<protein>
    <recommendedName>
        <fullName evidence="5">C1q domain-containing protein</fullName>
    </recommendedName>
</protein>
<proteinExistence type="predicted"/>
<dbReference type="PANTHER" id="PTHR40131">
    <property type="entry name" value="C1Q DOMAIN-CONTAINING PROTEIN"/>
    <property type="match status" value="1"/>
</dbReference>